<comment type="caution">
    <text evidence="2">The sequence shown here is derived from an EMBL/GenBank/DDBJ whole genome shotgun (WGS) entry which is preliminary data.</text>
</comment>
<feature type="transmembrane region" description="Helical" evidence="1">
    <location>
        <begin position="44"/>
        <end position="65"/>
    </location>
</feature>
<protein>
    <recommendedName>
        <fullName evidence="4">DUF805 domain-containing protein</fullName>
    </recommendedName>
</protein>
<sequence>MINSFLDMRAKRGPIGFFIAFIVISVLWVLAVEGIDMALHENHHLSGLIIFMGIIISIFGVSFLLTQAIRRLNDMRWGGMYVMLIAIPGLAITLFAMGQVSTVMWVLAGIGALVLAPLCLVPGKQ</sequence>
<evidence type="ECO:0000256" key="1">
    <source>
        <dbReference type="SAM" id="Phobius"/>
    </source>
</evidence>
<feature type="transmembrane region" description="Helical" evidence="1">
    <location>
        <begin position="103"/>
        <end position="121"/>
    </location>
</feature>
<keyword evidence="3" id="KW-1185">Reference proteome</keyword>
<keyword evidence="1" id="KW-0472">Membrane</keyword>
<dbReference type="RefSeq" id="WP_189512007.1">
    <property type="nucleotide sequence ID" value="NZ_BMXG01000003.1"/>
</dbReference>
<dbReference type="AlphaFoldDB" id="A0A8J3GDU3"/>
<evidence type="ECO:0000313" key="2">
    <source>
        <dbReference type="EMBL" id="GHB94286.1"/>
    </source>
</evidence>
<dbReference type="Proteomes" id="UP000642829">
    <property type="component" value="Unassembled WGS sequence"/>
</dbReference>
<keyword evidence="1" id="KW-0812">Transmembrane</keyword>
<evidence type="ECO:0008006" key="4">
    <source>
        <dbReference type="Google" id="ProtNLM"/>
    </source>
</evidence>
<feature type="transmembrane region" description="Helical" evidence="1">
    <location>
        <begin position="77"/>
        <end position="97"/>
    </location>
</feature>
<keyword evidence="1" id="KW-1133">Transmembrane helix</keyword>
<gene>
    <name evidence="2" type="ORF">GCM10007047_07460</name>
</gene>
<organism evidence="2 3">
    <name type="scientific">Cerasicoccus arenae</name>
    <dbReference type="NCBI Taxonomy" id="424488"/>
    <lineage>
        <taxon>Bacteria</taxon>
        <taxon>Pseudomonadati</taxon>
        <taxon>Verrucomicrobiota</taxon>
        <taxon>Opitutia</taxon>
        <taxon>Puniceicoccales</taxon>
        <taxon>Cerasicoccaceae</taxon>
        <taxon>Cerasicoccus</taxon>
    </lineage>
</organism>
<dbReference type="EMBL" id="BMXG01000003">
    <property type="protein sequence ID" value="GHB94286.1"/>
    <property type="molecule type" value="Genomic_DNA"/>
</dbReference>
<feature type="transmembrane region" description="Helical" evidence="1">
    <location>
        <begin position="12"/>
        <end position="32"/>
    </location>
</feature>
<reference evidence="2" key="2">
    <citation type="submission" date="2020-09" db="EMBL/GenBank/DDBJ databases">
        <authorList>
            <person name="Sun Q."/>
            <person name="Kim S."/>
        </authorList>
    </citation>
    <scope>NUCLEOTIDE SEQUENCE</scope>
    <source>
        <strain evidence="2">KCTC 12870</strain>
    </source>
</reference>
<proteinExistence type="predicted"/>
<reference evidence="2" key="1">
    <citation type="journal article" date="2014" name="Int. J. Syst. Evol. Microbiol.">
        <title>Complete genome sequence of Corynebacterium casei LMG S-19264T (=DSM 44701T), isolated from a smear-ripened cheese.</title>
        <authorList>
            <consortium name="US DOE Joint Genome Institute (JGI-PGF)"/>
            <person name="Walter F."/>
            <person name="Albersmeier A."/>
            <person name="Kalinowski J."/>
            <person name="Ruckert C."/>
        </authorList>
    </citation>
    <scope>NUCLEOTIDE SEQUENCE</scope>
    <source>
        <strain evidence="2">KCTC 12870</strain>
    </source>
</reference>
<accession>A0A8J3GDU3</accession>
<name>A0A8J3GDU3_9BACT</name>
<evidence type="ECO:0000313" key="3">
    <source>
        <dbReference type="Proteomes" id="UP000642829"/>
    </source>
</evidence>